<dbReference type="SUPFAM" id="SSF48452">
    <property type="entry name" value="TPR-like"/>
    <property type="match status" value="1"/>
</dbReference>
<dbReference type="InterPro" id="IPR011990">
    <property type="entry name" value="TPR-like_helical_dom_sf"/>
</dbReference>
<evidence type="ECO:0000256" key="1">
    <source>
        <dbReference type="ARBA" id="ARBA00004123"/>
    </source>
</evidence>
<dbReference type="Pfam" id="PF10345">
    <property type="entry name" value="Cohesin_load"/>
    <property type="match status" value="1"/>
</dbReference>
<protein>
    <recommendedName>
        <fullName evidence="10">MAU2 chromatid cohesion factor homolog</fullName>
    </recommendedName>
</protein>
<keyword evidence="7" id="KW-0131">Cell cycle</keyword>
<comment type="subcellular location">
    <subcellularLocation>
        <location evidence="1">Nucleus</location>
    </subcellularLocation>
</comment>
<sequence>MADPQADTQQCRQMQDQYAFTLENPAQPNGPGMPIPAYSTIHLVMFPAAQEYFDKAHRRSTKLKSMEDVMSYYKLIATGARCLEAVLKERIQPYVECIAALWYCEALFTETKEFDEAEEVLNKAIALAARNNLHDLKFSMLHLSIRMLATKNLKAAQKLLKSCLREADSIQIASWSYNFQYLSVSLHFAAYEYTSVNATLKPLYSCSSNEIRYLAFLTSALVALRQNNPSQAGDCLSRAVQCETDYSRQYIPQLVVMRVILETLAAMLLGDVAKSEAKLKAVHESLDGQVQDQSGRWTAWNDDGTFFLFLPPGTDGNTYIPLKFKWWSQSEVYVMSYLISGIVSVHSSWDKRKSSKYFSEGLRVIATETAGDDSPEAPLMTITQAADRVDFYVTAKCYILFYTCLERFVRGDWSSEGLQALIEAVKSVPAKTVTTLYPLILYISGLFFQATGKLQCALEAYELIRRILPQNSELSIMASLSMIMIYRGDLMLNYEQASILSSQLKPLITNSQNNAIKFAWALTRAVDGSQTGVDIQNKISSLLTAARDLANSQFTTIIMHLGASIFSEQEKKESTAMGAFLSAKRTRDVLWCWVSGNLAADMLRLSGKDLMADKQYSVNKQIYGLVDSLLNSPPPL</sequence>
<comment type="similarity">
    <text evidence="2">Belongs to the SCC4/mau-2 family.</text>
</comment>
<dbReference type="GO" id="GO:0007064">
    <property type="term" value="P:mitotic sister chromatid cohesion"/>
    <property type="evidence" value="ECO:0007669"/>
    <property type="project" value="InterPro"/>
</dbReference>
<evidence type="ECO:0000256" key="2">
    <source>
        <dbReference type="ARBA" id="ARBA00008585"/>
    </source>
</evidence>
<organism evidence="8 9">
    <name type="scientific">Lipomyces starkeyi NRRL Y-11557</name>
    <dbReference type="NCBI Taxonomy" id="675824"/>
    <lineage>
        <taxon>Eukaryota</taxon>
        <taxon>Fungi</taxon>
        <taxon>Dikarya</taxon>
        <taxon>Ascomycota</taxon>
        <taxon>Saccharomycotina</taxon>
        <taxon>Lipomycetes</taxon>
        <taxon>Lipomycetales</taxon>
        <taxon>Lipomycetaceae</taxon>
        <taxon>Lipomyces</taxon>
    </lineage>
</organism>
<evidence type="ECO:0000256" key="5">
    <source>
        <dbReference type="ARBA" id="ARBA00022829"/>
    </source>
</evidence>
<dbReference type="GO" id="GO:0051301">
    <property type="term" value="P:cell division"/>
    <property type="evidence" value="ECO:0007669"/>
    <property type="project" value="UniProtKB-KW"/>
</dbReference>
<gene>
    <name evidence="8" type="ORF">LIPSTDRAFT_73900</name>
</gene>
<evidence type="ECO:0000313" key="8">
    <source>
        <dbReference type="EMBL" id="ODQ71268.1"/>
    </source>
</evidence>
<evidence type="ECO:0000313" key="9">
    <source>
        <dbReference type="Proteomes" id="UP000094385"/>
    </source>
</evidence>
<evidence type="ECO:0000256" key="3">
    <source>
        <dbReference type="ARBA" id="ARBA00022618"/>
    </source>
</evidence>
<keyword evidence="9" id="KW-1185">Reference proteome</keyword>
<dbReference type="GO" id="GO:0007059">
    <property type="term" value="P:chromosome segregation"/>
    <property type="evidence" value="ECO:0007669"/>
    <property type="project" value="UniProtKB-KW"/>
</dbReference>
<dbReference type="InterPro" id="IPR019440">
    <property type="entry name" value="MAU2"/>
</dbReference>
<reference evidence="8 9" key="1">
    <citation type="journal article" date="2016" name="Proc. Natl. Acad. Sci. U.S.A.">
        <title>Comparative genomics of biotechnologically important yeasts.</title>
        <authorList>
            <person name="Riley R."/>
            <person name="Haridas S."/>
            <person name="Wolfe K.H."/>
            <person name="Lopes M.R."/>
            <person name="Hittinger C.T."/>
            <person name="Goeker M."/>
            <person name="Salamov A.A."/>
            <person name="Wisecaver J.H."/>
            <person name="Long T.M."/>
            <person name="Calvey C.H."/>
            <person name="Aerts A.L."/>
            <person name="Barry K.W."/>
            <person name="Choi C."/>
            <person name="Clum A."/>
            <person name="Coughlan A.Y."/>
            <person name="Deshpande S."/>
            <person name="Douglass A.P."/>
            <person name="Hanson S.J."/>
            <person name="Klenk H.-P."/>
            <person name="LaButti K.M."/>
            <person name="Lapidus A."/>
            <person name="Lindquist E.A."/>
            <person name="Lipzen A.M."/>
            <person name="Meier-Kolthoff J.P."/>
            <person name="Ohm R.A."/>
            <person name="Otillar R.P."/>
            <person name="Pangilinan J.L."/>
            <person name="Peng Y."/>
            <person name="Rokas A."/>
            <person name="Rosa C.A."/>
            <person name="Scheuner C."/>
            <person name="Sibirny A.A."/>
            <person name="Slot J.C."/>
            <person name="Stielow J.B."/>
            <person name="Sun H."/>
            <person name="Kurtzman C.P."/>
            <person name="Blackwell M."/>
            <person name="Grigoriev I.V."/>
            <person name="Jeffries T.W."/>
        </authorList>
    </citation>
    <scope>NUCLEOTIDE SEQUENCE [LARGE SCALE GENOMIC DNA]</scope>
    <source>
        <strain evidence="8 9">NRRL Y-11557</strain>
    </source>
</reference>
<dbReference type="PANTHER" id="PTHR21394">
    <property type="entry name" value="MAU2 CHROMATID COHESION FACTOR HOMOLOG"/>
    <property type="match status" value="1"/>
</dbReference>
<keyword evidence="6" id="KW-0539">Nucleus</keyword>
<dbReference type="EMBL" id="KV454298">
    <property type="protein sequence ID" value="ODQ71268.1"/>
    <property type="molecule type" value="Genomic_DNA"/>
</dbReference>
<keyword evidence="4" id="KW-0498">Mitosis</keyword>
<evidence type="ECO:0000256" key="4">
    <source>
        <dbReference type="ARBA" id="ARBA00022776"/>
    </source>
</evidence>
<dbReference type="OrthoDB" id="5565328at2759"/>
<name>A0A1E3Q140_LIPST</name>
<evidence type="ECO:0000256" key="6">
    <source>
        <dbReference type="ARBA" id="ARBA00023242"/>
    </source>
</evidence>
<accession>A0A1E3Q140</accession>
<dbReference type="STRING" id="675824.A0A1E3Q140"/>
<evidence type="ECO:0000256" key="7">
    <source>
        <dbReference type="ARBA" id="ARBA00023306"/>
    </source>
</evidence>
<keyword evidence="3" id="KW-0132">Cell division</keyword>
<proteinExistence type="inferred from homology"/>
<dbReference type="AlphaFoldDB" id="A0A1E3Q140"/>
<dbReference type="GO" id="GO:0005634">
    <property type="term" value="C:nucleus"/>
    <property type="evidence" value="ECO:0007669"/>
    <property type="project" value="UniProtKB-SubCell"/>
</dbReference>
<keyword evidence="5" id="KW-0159">Chromosome partition</keyword>
<dbReference type="Proteomes" id="UP000094385">
    <property type="component" value="Unassembled WGS sequence"/>
</dbReference>
<evidence type="ECO:0008006" key="10">
    <source>
        <dbReference type="Google" id="ProtNLM"/>
    </source>
</evidence>